<dbReference type="SMART" id="SM00229">
    <property type="entry name" value="RasGEFN"/>
    <property type="match status" value="1"/>
</dbReference>
<proteinExistence type="predicted"/>
<comment type="caution">
    <text evidence="9">The sequence shown here is derived from an EMBL/GenBank/DDBJ whole genome shotgun (WGS) entry which is preliminary data.</text>
</comment>
<feature type="domain" description="SH3" evidence="6">
    <location>
        <begin position="5"/>
        <end position="65"/>
    </location>
</feature>
<dbReference type="Pfam" id="PF00617">
    <property type="entry name" value="RasGEF"/>
    <property type="match status" value="1"/>
</dbReference>
<accession>A0A8H7HFP8</accession>
<organism evidence="9 10">
    <name type="scientific">Rhizoctonia solani</name>
    <dbReference type="NCBI Taxonomy" id="456999"/>
    <lineage>
        <taxon>Eukaryota</taxon>
        <taxon>Fungi</taxon>
        <taxon>Dikarya</taxon>
        <taxon>Basidiomycota</taxon>
        <taxon>Agaricomycotina</taxon>
        <taxon>Agaricomycetes</taxon>
        <taxon>Cantharellales</taxon>
        <taxon>Ceratobasidiaceae</taxon>
        <taxon>Rhizoctonia</taxon>
    </lineage>
</organism>
<dbReference type="Gene3D" id="2.30.30.40">
    <property type="entry name" value="SH3 Domains"/>
    <property type="match status" value="1"/>
</dbReference>
<feature type="region of interest" description="Disordered" evidence="5">
    <location>
        <begin position="891"/>
        <end position="920"/>
    </location>
</feature>
<dbReference type="PANTHER" id="PTHR23113:SF368">
    <property type="entry name" value="CELL DIVISION CONTROL PROTEIN 25"/>
    <property type="match status" value="1"/>
</dbReference>
<dbReference type="Proteomes" id="UP000650582">
    <property type="component" value="Unassembled WGS sequence"/>
</dbReference>
<feature type="compositionally biased region" description="Polar residues" evidence="5">
    <location>
        <begin position="828"/>
        <end position="839"/>
    </location>
</feature>
<dbReference type="GO" id="GO:0005085">
    <property type="term" value="F:guanyl-nucleotide exchange factor activity"/>
    <property type="evidence" value="ECO:0007669"/>
    <property type="project" value="UniProtKB-KW"/>
</dbReference>
<evidence type="ECO:0000256" key="2">
    <source>
        <dbReference type="ARBA" id="ARBA00022658"/>
    </source>
</evidence>
<evidence type="ECO:0000256" key="4">
    <source>
        <dbReference type="PROSITE-ProRule" id="PRU00192"/>
    </source>
</evidence>
<feature type="compositionally biased region" description="Basic and acidic residues" evidence="5">
    <location>
        <begin position="196"/>
        <end position="209"/>
    </location>
</feature>
<dbReference type="InterPro" id="IPR000651">
    <property type="entry name" value="Ras-like_Gua-exchang_fac_N"/>
</dbReference>
<dbReference type="InterPro" id="IPR036028">
    <property type="entry name" value="SH3-like_dom_sf"/>
</dbReference>
<dbReference type="Gene3D" id="1.10.840.10">
    <property type="entry name" value="Ras guanine-nucleotide exchange factors catalytic domain"/>
    <property type="match status" value="3"/>
</dbReference>
<dbReference type="Pfam" id="PF00618">
    <property type="entry name" value="RasGEF_N"/>
    <property type="match status" value="1"/>
</dbReference>
<dbReference type="Gene3D" id="1.20.870.10">
    <property type="entry name" value="Son of sevenless (SoS) protein Chain: S domain 1"/>
    <property type="match status" value="2"/>
</dbReference>
<feature type="compositionally biased region" description="Low complexity" evidence="5">
    <location>
        <begin position="894"/>
        <end position="920"/>
    </location>
</feature>
<evidence type="ECO:0000259" key="6">
    <source>
        <dbReference type="PROSITE" id="PS50002"/>
    </source>
</evidence>
<feature type="compositionally biased region" description="Polar residues" evidence="5">
    <location>
        <begin position="422"/>
        <end position="447"/>
    </location>
</feature>
<name>A0A8H7HFP8_9AGAM</name>
<dbReference type="GO" id="GO:0007265">
    <property type="term" value="P:Ras protein signal transduction"/>
    <property type="evidence" value="ECO:0007669"/>
    <property type="project" value="TreeGrafter"/>
</dbReference>
<feature type="compositionally biased region" description="Polar residues" evidence="5">
    <location>
        <begin position="517"/>
        <end position="526"/>
    </location>
</feature>
<dbReference type="PROSITE" id="PS50002">
    <property type="entry name" value="SH3"/>
    <property type="match status" value="1"/>
</dbReference>
<dbReference type="SMART" id="SM00147">
    <property type="entry name" value="RasGEF"/>
    <property type="match status" value="1"/>
</dbReference>
<evidence type="ECO:0000259" key="7">
    <source>
        <dbReference type="PROSITE" id="PS50009"/>
    </source>
</evidence>
<dbReference type="PROSITE" id="PS50009">
    <property type="entry name" value="RASGEF_CAT"/>
    <property type="match status" value="1"/>
</dbReference>
<evidence type="ECO:0000256" key="1">
    <source>
        <dbReference type="ARBA" id="ARBA00022443"/>
    </source>
</evidence>
<feature type="domain" description="Ras-GEF" evidence="7">
    <location>
        <begin position="597"/>
        <end position="845"/>
    </location>
</feature>
<dbReference type="GO" id="GO:0005886">
    <property type="term" value="C:plasma membrane"/>
    <property type="evidence" value="ECO:0007669"/>
    <property type="project" value="TreeGrafter"/>
</dbReference>
<evidence type="ECO:0000256" key="3">
    <source>
        <dbReference type="PROSITE-ProRule" id="PRU00168"/>
    </source>
</evidence>
<feature type="region of interest" description="Disordered" evidence="5">
    <location>
        <begin position="97"/>
        <end position="231"/>
    </location>
</feature>
<dbReference type="CDD" id="cd06224">
    <property type="entry name" value="REM"/>
    <property type="match status" value="1"/>
</dbReference>
<feature type="region of interest" description="Disordered" evidence="5">
    <location>
        <begin position="772"/>
        <end position="862"/>
    </location>
</feature>
<sequence length="980" mass="107526">MMTSKDGFFALVIHRYCAQDETQLDVQPGRLVAVRRVEPSGWAGVVDVEGGKGWIPFRYVRPIDDETVGVLEPIAQQLRLGAYRAITTIRATATNHLEGYSSPDSNESDALGDEWANIPKQRRPSRAATRPRDMDSSKMGSNGTPRVSLDEDVPVPTYTPTTSGEKSPGVQFAAASPPTSFVPSRVRAFKLRSRSKSRDGVRSDSESVSRPRRPSVSIRRTRVSMFGSPREPNPVEQIRRLDARPWYLKPVHLPATGEIVLDSDGSVRAGTLEAIVERLTCEAPSRNQEIMLRRDVLFTYEAFTTSQQLFELITDQYSLEPPRELDESQFLDWKENKLRPTQARVLDVLGAWLDLPRLCQDDPDLIPRMREFLQFVTKPESLASEARRHLRTIEQLIAPPAPRSPTPQRRRRRSEKQRPFPTLSSPPNGTRAHSQSFSGLLSPTSPAIRSESLHIRTESTSPSRGFTSPIQRSTSPRLGFNSPISRAASPILNNDEGLRPSSPLMLSTSMTSLPSAVTKQQKQQGELGSGLGRARSQRHASASYPRSESRQADLAYTALSERSHSSHGHSSHGHSSHGHSSHAHGSKHLPSAVNDIDPTALAHHLTLLESGLYMRIKRKQVLEWHKTSSSTEDSNATVNDLRNFCVTSDRLAGWVKWSVLSLGTSVRRAEAVGTWIRVAEKCRLLNNISSLAAIAAGLSSSDISRLPHTWHLVPSARAQRLEDLVLLTSPAGGFAQLKIFYSNVKFAVPFIGMYLTAIVHAADQFKDHLPFPVPADRSPRDEDGWATDGGHSEPVTPTQTQARSKSSRMSIGSPSPLSLNAVPPPLKFNSNASPSQSRRLPSEPPTPTLSIAPSSPTTSTLGSQTKLINFAKRHKQAEIIHAMLKFQGHPYTVSSQSEPQGSTSSPYPHPSSPSSSSSSSVTLIASAGGVAWVEEQLSRAAILTLGTDWTYDRSLRLYDDETGGRTSGAVDKENMAAAGF</sequence>
<reference evidence="9" key="1">
    <citation type="submission" date="2020-09" db="EMBL/GenBank/DDBJ databases">
        <title>Comparative genome analyses of four rice-infecting Rhizoctonia solani isolates reveal extensive enrichment of homogalacturonan modification genes.</title>
        <authorList>
            <person name="Lee D.-Y."/>
            <person name="Jeon J."/>
            <person name="Kim K.-T."/>
            <person name="Cheong K."/>
            <person name="Song H."/>
            <person name="Choi G."/>
            <person name="Ko J."/>
            <person name="Opiyo S.O."/>
            <person name="Zuo S."/>
            <person name="Madhav S."/>
            <person name="Lee Y.-H."/>
            <person name="Wang G.-L."/>
        </authorList>
    </citation>
    <scope>NUCLEOTIDE SEQUENCE</scope>
    <source>
        <strain evidence="9">AG1-IA YN-7</strain>
    </source>
</reference>
<gene>
    <name evidence="9" type="ORF">RHS04_01263</name>
</gene>
<feature type="domain" description="N-terminal Ras-GEF" evidence="8">
    <location>
        <begin position="263"/>
        <end position="398"/>
    </location>
</feature>
<dbReference type="SUPFAM" id="SSF50044">
    <property type="entry name" value="SH3-domain"/>
    <property type="match status" value="1"/>
</dbReference>
<feature type="region of interest" description="Disordered" evidence="5">
    <location>
        <begin position="393"/>
        <end position="594"/>
    </location>
</feature>
<dbReference type="InterPro" id="IPR001895">
    <property type="entry name" value="RASGEF_cat_dom"/>
</dbReference>
<feature type="compositionally biased region" description="Polar residues" evidence="5">
    <location>
        <begin position="848"/>
        <end position="862"/>
    </location>
</feature>
<protein>
    <submittedName>
        <fullName evidence="9">Guanine nucleotide exchange factor for Ras-like GTPases</fullName>
    </submittedName>
</protein>
<feature type="compositionally biased region" description="Low complexity" evidence="5">
    <location>
        <begin position="500"/>
        <end position="515"/>
    </location>
</feature>
<evidence type="ECO:0000313" key="10">
    <source>
        <dbReference type="Proteomes" id="UP000650582"/>
    </source>
</evidence>
<dbReference type="InterPro" id="IPR036964">
    <property type="entry name" value="RASGEF_cat_dom_sf"/>
</dbReference>
<dbReference type="SUPFAM" id="SSF48366">
    <property type="entry name" value="Ras GEF"/>
    <property type="match status" value="1"/>
</dbReference>
<dbReference type="AlphaFoldDB" id="A0A8H7HFP8"/>
<dbReference type="InterPro" id="IPR008937">
    <property type="entry name" value="Ras-like_GEF"/>
</dbReference>
<feature type="compositionally biased region" description="Polar residues" evidence="5">
    <location>
        <begin position="795"/>
        <end position="818"/>
    </location>
</feature>
<dbReference type="InterPro" id="IPR023578">
    <property type="entry name" value="Ras_GEF_dom_sf"/>
</dbReference>
<evidence type="ECO:0000313" key="9">
    <source>
        <dbReference type="EMBL" id="KAF8684544.1"/>
    </source>
</evidence>
<evidence type="ECO:0000259" key="8">
    <source>
        <dbReference type="PROSITE" id="PS50212"/>
    </source>
</evidence>
<keyword evidence="2 3" id="KW-0344">Guanine-nucleotide releasing factor</keyword>
<feature type="compositionally biased region" description="Polar residues" evidence="5">
    <location>
        <begin position="458"/>
        <end position="476"/>
    </location>
</feature>
<keyword evidence="1 4" id="KW-0728">SH3 domain</keyword>
<dbReference type="InterPro" id="IPR001452">
    <property type="entry name" value="SH3_domain"/>
</dbReference>
<evidence type="ECO:0000256" key="5">
    <source>
        <dbReference type="SAM" id="MobiDB-lite"/>
    </source>
</evidence>
<dbReference type="PROSITE" id="PS50212">
    <property type="entry name" value="RASGEF_NTER"/>
    <property type="match status" value="1"/>
</dbReference>
<dbReference type="PANTHER" id="PTHR23113">
    <property type="entry name" value="GUANINE NUCLEOTIDE EXCHANGE FACTOR"/>
    <property type="match status" value="1"/>
</dbReference>
<dbReference type="EMBL" id="JACYCC010000025">
    <property type="protein sequence ID" value="KAF8684544.1"/>
    <property type="molecule type" value="Genomic_DNA"/>
</dbReference>
<dbReference type="SMART" id="SM00326">
    <property type="entry name" value="SH3"/>
    <property type="match status" value="1"/>
</dbReference>
<feature type="compositionally biased region" description="Basic residues" evidence="5">
    <location>
        <begin position="565"/>
        <end position="587"/>
    </location>
</feature>